<reference evidence="2" key="1">
    <citation type="submission" date="2022-03" db="EMBL/GenBank/DDBJ databases">
        <title>Genome Identification and Characterization of new species Bdellovibrio reynosense LBG001 sp. nov. from a Mexico soil sample.</title>
        <authorList>
            <person name="Camilli A."/>
            <person name="Ajao Y."/>
            <person name="Guo X."/>
        </authorList>
    </citation>
    <scope>NUCLEOTIDE SEQUENCE</scope>
    <source>
        <strain evidence="2">LBG001</strain>
    </source>
</reference>
<dbReference type="Pfam" id="PF14346">
    <property type="entry name" value="DUF4398"/>
    <property type="match status" value="1"/>
</dbReference>
<dbReference type="EMBL" id="CP093442">
    <property type="protein sequence ID" value="UOE99847.1"/>
    <property type="molecule type" value="Genomic_DNA"/>
</dbReference>
<dbReference type="Proteomes" id="UP000830116">
    <property type="component" value="Chromosome"/>
</dbReference>
<evidence type="ECO:0000313" key="3">
    <source>
        <dbReference type="Proteomes" id="UP000830116"/>
    </source>
</evidence>
<dbReference type="InterPro" id="IPR025511">
    <property type="entry name" value="DUF4398"/>
</dbReference>
<sequence length="107" mass="11944">MKGSAVNLLKLIIVVLVTVIVSCQTVPAPVEDYSLARAALDAARSVQAARHSPGYWHQAEEAYRKGRIYFEDRDFSKAKEQFVRARVAAEKAENSARLIRQRTGDVL</sequence>
<proteinExistence type="predicted"/>
<name>A0ABY4C8N0_9BACT</name>
<dbReference type="PROSITE" id="PS51257">
    <property type="entry name" value="PROKAR_LIPOPROTEIN"/>
    <property type="match status" value="1"/>
</dbReference>
<accession>A0ABY4C8N0</accession>
<evidence type="ECO:0000313" key="2">
    <source>
        <dbReference type="EMBL" id="UOE99847.1"/>
    </source>
</evidence>
<organism evidence="2 3">
    <name type="scientific">Bdellovibrio reynosensis</name>
    <dbReference type="NCBI Taxonomy" id="2835041"/>
    <lineage>
        <taxon>Bacteria</taxon>
        <taxon>Pseudomonadati</taxon>
        <taxon>Bdellovibrionota</taxon>
        <taxon>Bdellovibrionia</taxon>
        <taxon>Bdellovibrionales</taxon>
        <taxon>Pseudobdellovibrionaceae</taxon>
        <taxon>Bdellovibrio</taxon>
    </lineage>
</organism>
<evidence type="ECO:0000259" key="1">
    <source>
        <dbReference type="Pfam" id="PF14346"/>
    </source>
</evidence>
<dbReference type="RefSeq" id="WP_243535204.1">
    <property type="nucleotide sequence ID" value="NZ_CP093442.1"/>
</dbReference>
<gene>
    <name evidence="2" type="ORF">MNR06_09075</name>
</gene>
<protein>
    <submittedName>
        <fullName evidence="2">DUF4398 domain-containing protein</fullName>
    </submittedName>
</protein>
<feature type="domain" description="DUF4398" evidence="1">
    <location>
        <begin position="33"/>
        <end position="101"/>
    </location>
</feature>
<dbReference type="Gene3D" id="1.20.1270.390">
    <property type="match status" value="1"/>
</dbReference>
<keyword evidence="3" id="KW-1185">Reference proteome</keyword>